<evidence type="ECO:0000259" key="8">
    <source>
        <dbReference type="PROSITE" id="PS50066"/>
    </source>
</evidence>
<evidence type="ECO:0000256" key="4">
    <source>
        <dbReference type="ARBA" id="ARBA00023163"/>
    </source>
</evidence>
<dbReference type="GO" id="GO:0000977">
    <property type="term" value="F:RNA polymerase II transcription regulatory region sequence-specific DNA binding"/>
    <property type="evidence" value="ECO:0007669"/>
    <property type="project" value="InterPro"/>
</dbReference>
<sequence length="252" mass="29257">MGRGKIEIRRIENKATRQVTFAKRRGGLFKKTNELAVLCDAQIGLIMFSSSGRLFQYNSEATSMEDIINRYLTATGTQIPQQTTDDQEQVQAELQRMRRETYNLQLSLQHYTAYDLSSVRLEDLNNLEQQVENSLDKVRTRKYELLQQQIDNLQRKEKMVQDDNEGIFNMIREHQNVIGSFPKPDHHGWNMLDQCPFFGEEQSGSVLRLAAEFPAMNLREYQLQPPQEPSLQDFHLHHPSTSSTVIAQIRGR</sequence>
<dbReference type="PROSITE" id="PS00350">
    <property type="entry name" value="MADS_BOX_1"/>
    <property type="match status" value="1"/>
</dbReference>
<dbReference type="AlphaFoldDB" id="A0AAN7PUC3"/>
<accession>A0AAN7PUC3</accession>
<dbReference type="SUPFAM" id="SSF55455">
    <property type="entry name" value="SRF-like"/>
    <property type="match status" value="1"/>
</dbReference>
<feature type="coiled-coil region" evidence="6">
    <location>
        <begin position="121"/>
        <end position="163"/>
    </location>
</feature>
<dbReference type="GO" id="GO:0005634">
    <property type="term" value="C:nucleus"/>
    <property type="evidence" value="ECO:0007669"/>
    <property type="project" value="UniProtKB-SubCell"/>
</dbReference>
<evidence type="ECO:0000256" key="5">
    <source>
        <dbReference type="ARBA" id="ARBA00023242"/>
    </source>
</evidence>
<dbReference type="InterPro" id="IPR050142">
    <property type="entry name" value="MADS-box/MEF2_TF"/>
</dbReference>
<keyword evidence="3" id="KW-0238">DNA-binding</keyword>
<dbReference type="PRINTS" id="PR00404">
    <property type="entry name" value="MADSDOMAIN"/>
</dbReference>
<evidence type="ECO:0000256" key="3">
    <source>
        <dbReference type="ARBA" id="ARBA00023125"/>
    </source>
</evidence>
<evidence type="ECO:0000256" key="2">
    <source>
        <dbReference type="ARBA" id="ARBA00023015"/>
    </source>
</evidence>
<gene>
    <name evidence="10" type="ORF">SAY87_002140</name>
</gene>
<feature type="domain" description="K-box" evidence="9">
    <location>
        <begin position="87"/>
        <end position="177"/>
    </location>
</feature>
<dbReference type="Pfam" id="PF01486">
    <property type="entry name" value="K-box"/>
    <property type="match status" value="1"/>
</dbReference>
<dbReference type="InterPro" id="IPR002100">
    <property type="entry name" value="TF_MADSbox"/>
</dbReference>
<name>A0AAN7PUC3_9MYRT</name>
<dbReference type="CDD" id="cd00265">
    <property type="entry name" value="MADS_MEF2_like"/>
    <property type="match status" value="1"/>
</dbReference>
<dbReference type="EMBL" id="JAXIOK010000015">
    <property type="protein sequence ID" value="KAK4754036.1"/>
    <property type="molecule type" value="Genomic_DNA"/>
</dbReference>
<keyword evidence="4" id="KW-0804">Transcription</keyword>
<dbReference type="PROSITE" id="PS51297">
    <property type="entry name" value="K_BOX"/>
    <property type="match status" value="1"/>
</dbReference>
<keyword evidence="2" id="KW-0805">Transcription regulation</keyword>
<protein>
    <submittedName>
        <fullName evidence="10">Uncharacterized protein</fullName>
    </submittedName>
</protein>
<reference evidence="10 11" key="1">
    <citation type="journal article" date="2023" name="Hortic Res">
        <title>Pangenome of water caltrop reveals structural variations and asymmetric subgenome divergence after allopolyploidization.</title>
        <authorList>
            <person name="Zhang X."/>
            <person name="Chen Y."/>
            <person name="Wang L."/>
            <person name="Yuan Y."/>
            <person name="Fang M."/>
            <person name="Shi L."/>
            <person name="Lu R."/>
            <person name="Comes H.P."/>
            <person name="Ma Y."/>
            <person name="Chen Y."/>
            <person name="Huang G."/>
            <person name="Zhou Y."/>
            <person name="Zheng Z."/>
            <person name="Qiu Y."/>
        </authorList>
    </citation>
    <scope>NUCLEOTIDE SEQUENCE [LARGE SCALE GENOMIC DNA]</scope>
    <source>
        <tissue evidence="10">Roots</tissue>
    </source>
</reference>
<evidence type="ECO:0000313" key="10">
    <source>
        <dbReference type="EMBL" id="KAK4754036.1"/>
    </source>
</evidence>
<dbReference type="InterPro" id="IPR036879">
    <property type="entry name" value="TF_MADSbox_sf"/>
</dbReference>
<dbReference type="InterPro" id="IPR033896">
    <property type="entry name" value="MEF2-like_N"/>
</dbReference>
<dbReference type="PANTHER" id="PTHR48019">
    <property type="entry name" value="SERUM RESPONSE FACTOR HOMOLOG"/>
    <property type="match status" value="1"/>
</dbReference>
<dbReference type="InterPro" id="IPR002487">
    <property type="entry name" value="TF_Kbox"/>
</dbReference>
<dbReference type="Pfam" id="PF00319">
    <property type="entry name" value="SRF-TF"/>
    <property type="match status" value="1"/>
</dbReference>
<evidence type="ECO:0000256" key="7">
    <source>
        <dbReference type="SAM" id="MobiDB-lite"/>
    </source>
</evidence>
<comment type="subcellular location">
    <subcellularLocation>
        <location evidence="1">Nucleus</location>
    </subcellularLocation>
</comment>
<keyword evidence="6" id="KW-0175">Coiled coil</keyword>
<keyword evidence="5" id="KW-0539">Nucleus</keyword>
<dbReference type="SMART" id="SM00432">
    <property type="entry name" value="MADS"/>
    <property type="match status" value="1"/>
</dbReference>
<proteinExistence type="predicted"/>
<keyword evidence="11" id="KW-1185">Reference proteome</keyword>
<dbReference type="GO" id="GO:0003700">
    <property type="term" value="F:DNA-binding transcription factor activity"/>
    <property type="evidence" value="ECO:0007669"/>
    <property type="project" value="InterPro"/>
</dbReference>
<dbReference type="GO" id="GO:0046983">
    <property type="term" value="F:protein dimerization activity"/>
    <property type="evidence" value="ECO:0007669"/>
    <property type="project" value="InterPro"/>
</dbReference>
<dbReference type="Gene3D" id="3.40.1810.10">
    <property type="entry name" value="Transcription factor, MADS-box"/>
    <property type="match status" value="1"/>
</dbReference>
<comment type="caution">
    <text evidence="10">The sequence shown here is derived from an EMBL/GenBank/DDBJ whole genome shotgun (WGS) entry which is preliminary data.</text>
</comment>
<feature type="domain" description="MADS-box" evidence="8">
    <location>
        <begin position="1"/>
        <end position="61"/>
    </location>
</feature>
<dbReference type="GO" id="GO:0045944">
    <property type="term" value="P:positive regulation of transcription by RNA polymerase II"/>
    <property type="evidence" value="ECO:0007669"/>
    <property type="project" value="InterPro"/>
</dbReference>
<feature type="region of interest" description="Disordered" evidence="7">
    <location>
        <begin position="229"/>
        <end position="252"/>
    </location>
</feature>
<evidence type="ECO:0000259" key="9">
    <source>
        <dbReference type="PROSITE" id="PS51297"/>
    </source>
</evidence>
<evidence type="ECO:0000256" key="6">
    <source>
        <dbReference type="SAM" id="Coils"/>
    </source>
</evidence>
<evidence type="ECO:0000256" key="1">
    <source>
        <dbReference type="ARBA" id="ARBA00004123"/>
    </source>
</evidence>
<evidence type="ECO:0000313" key="11">
    <source>
        <dbReference type="Proteomes" id="UP001345219"/>
    </source>
</evidence>
<dbReference type="Proteomes" id="UP001345219">
    <property type="component" value="Chromosome 2"/>
</dbReference>
<organism evidence="10 11">
    <name type="scientific">Trapa incisa</name>
    <dbReference type="NCBI Taxonomy" id="236973"/>
    <lineage>
        <taxon>Eukaryota</taxon>
        <taxon>Viridiplantae</taxon>
        <taxon>Streptophyta</taxon>
        <taxon>Embryophyta</taxon>
        <taxon>Tracheophyta</taxon>
        <taxon>Spermatophyta</taxon>
        <taxon>Magnoliopsida</taxon>
        <taxon>eudicotyledons</taxon>
        <taxon>Gunneridae</taxon>
        <taxon>Pentapetalae</taxon>
        <taxon>rosids</taxon>
        <taxon>malvids</taxon>
        <taxon>Myrtales</taxon>
        <taxon>Lythraceae</taxon>
        <taxon>Trapa</taxon>
    </lineage>
</organism>
<dbReference type="PROSITE" id="PS50066">
    <property type="entry name" value="MADS_BOX_2"/>
    <property type="match status" value="1"/>
</dbReference>